<evidence type="ECO:0000313" key="1">
    <source>
        <dbReference type="EMBL" id="QHS96299.1"/>
    </source>
</evidence>
<accession>A0A6C0BXM7</accession>
<dbReference type="EMBL" id="MN739271">
    <property type="protein sequence ID" value="QHS96299.1"/>
    <property type="molecule type" value="Genomic_DNA"/>
</dbReference>
<reference evidence="1" key="1">
    <citation type="journal article" date="2020" name="Nature">
        <title>Giant virus diversity and host interactions through global metagenomics.</title>
        <authorList>
            <person name="Schulz F."/>
            <person name="Roux S."/>
            <person name="Paez-Espino D."/>
            <person name="Jungbluth S."/>
            <person name="Walsh D.A."/>
            <person name="Denef V.J."/>
            <person name="McMahon K.D."/>
            <person name="Konstantinidis K.T."/>
            <person name="Eloe-Fadrosh E.A."/>
            <person name="Kyrpides N.C."/>
            <person name="Woyke T."/>
        </authorList>
    </citation>
    <scope>NUCLEOTIDE SEQUENCE</scope>
    <source>
        <strain evidence="1">GVMAG-M-3300020166-18</strain>
    </source>
</reference>
<protein>
    <submittedName>
        <fullName evidence="1">Uncharacterized protein</fullName>
    </submittedName>
</protein>
<name>A0A6C0BXM7_9ZZZZ</name>
<sequence length="98" mass="11319">MSAGKSANNAVNAWKAKMHGVLADIPSYRFCTLHRLGNTPPPITLRLRRHRYGIITTEEYDAYYNKWINPRKCRTNHAAQKYVREYYTGGSRAIGEME</sequence>
<organism evidence="1">
    <name type="scientific">viral metagenome</name>
    <dbReference type="NCBI Taxonomy" id="1070528"/>
    <lineage>
        <taxon>unclassified sequences</taxon>
        <taxon>metagenomes</taxon>
        <taxon>organismal metagenomes</taxon>
    </lineage>
</organism>
<dbReference type="AlphaFoldDB" id="A0A6C0BXM7"/>
<proteinExistence type="predicted"/>